<geneLocation type="plasmid" evidence="1 2">
    <name>unnamed4</name>
</geneLocation>
<dbReference type="RefSeq" id="WP_306041254.1">
    <property type="nucleotide sequence ID" value="NZ_CP132306.1"/>
</dbReference>
<evidence type="ECO:0000313" key="1">
    <source>
        <dbReference type="EMBL" id="WLS01038.1"/>
    </source>
</evidence>
<sequence>MSEAPSFTFFTYSPDVEPLEARWRDDGIGDAFFASAKNARDAIIELREVVAQEPDQVVPSMRLERIETVPVTQEAMLALLNEGVGAIVKTYDIVETIEGGAHGESA</sequence>
<keyword evidence="1" id="KW-0614">Plasmid</keyword>
<reference evidence="1 2" key="1">
    <citation type="submission" date="2023-08" db="EMBL/GenBank/DDBJ databases">
        <title>Pathogen: clinical or host-associated sample.</title>
        <authorList>
            <person name="Hergert J."/>
            <person name="Casey R."/>
            <person name="Wagner J."/>
            <person name="Young E.L."/>
            <person name="Oakeson K.F."/>
        </authorList>
    </citation>
    <scope>NUCLEOTIDE SEQUENCE [LARGE SCALE GENOMIC DNA]</scope>
    <source>
        <strain evidence="1 2">1760953</strain>
        <plasmid evidence="1 2">unnamed4</plasmid>
    </source>
</reference>
<proteinExistence type="predicted"/>
<name>A0AA50CUZ4_9HYPH</name>
<protein>
    <submittedName>
        <fullName evidence="1">Uncharacterized protein</fullName>
    </submittedName>
</protein>
<gene>
    <name evidence="1" type="ORF">Q9313_26290</name>
</gene>
<evidence type="ECO:0000313" key="2">
    <source>
        <dbReference type="Proteomes" id="UP001234585"/>
    </source>
</evidence>
<dbReference type="Proteomes" id="UP001234585">
    <property type="component" value="Plasmid unnamed4"/>
</dbReference>
<accession>A0AA50CUZ4</accession>
<dbReference type="AlphaFoldDB" id="A0AA50CUZ4"/>
<dbReference type="EMBL" id="CP132306">
    <property type="protein sequence ID" value="WLS01038.1"/>
    <property type="molecule type" value="Genomic_DNA"/>
</dbReference>
<keyword evidence="2" id="KW-1185">Reference proteome</keyword>
<organism evidence="1 2">
    <name type="scientific">Shinella sumterensis</name>
    <dbReference type="NCBI Taxonomy" id="1967501"/>
    <lineage>
        <taxon>Bacteria</taxon>
        <taxon>Pseudomonadati</taxon>
        <taxon>Pseudomonadota</taxon>
        <taxon>Alphaproteobacteria</taxon>
        <taxon>Hyphomicrobiales</taxon>
        <taxon>Rhizobiaceae</taxon>
        <taxon>Shinella</taxon>
    </lineage>
</organism>